<dbReference type="AlphaFoldDB" id="A0A6C0BFF5"/>
<dbReference type="Pfam" id="PF01191">
    <property type="entry name" value="RNA_pol_Rpb5_C"/>
    <property type="match status" value="1"/>
</dbReference>
<dbReference type="GO" id="GO:0003677">
    <property type="term" value="F:DNA binding"/>
    <property type="evidence" value="ECO:0007669"/>
    <property type="project" value="InterPro"/>
</dbReference>
<dbReference type="GO" id="GO:0006351">
    <property type="term" value="P:DNA-templated transcription"/>
    <property type="evidence" value="ECO:0007669"/>
    <property type="project" value="InterPro"/>
</dbReference>
<sequence>MASVYESLEYDAETIRQTVLTNICRMFVRRGYMDINNYNKGVSKDSLAVAPSNDEFNNDLFLPFIKERTDLNVYTIPLDKPYINQSSNSSFNGSKLIVKIVYSDLKDVNNTPILEDFYKKHENFHKLIVFNNILDKHIYKKKNIEFFDEAFLMIDLMSHEIAPISCSIVSIDDISYIKNPINGYIYINDPITRYYNAKKTDILRIVRPSINNGLEFTYKTVTDAKSVFH</sequence>
<dbReference type="Gene3D" id="3.90.940.20">
    <property type="entry name" value="RPB5-like RNA polymerase subunit"/>
    <property type="match status" value="1"/>
</dbReference>
<organism evidence="2">
    <name type="scientific">viral metagenome</name>
    <dbReference type="NCBI Taxonomy" id="1070528"/>
    <lineage>
        <taxon>unclassified sequences</taxon>
        <taxon>metagenomes</taxon>
        <taxon>organismal metagenomes</taxon>
    </lineage>
</organism>
<name>A0A6C0BFF5_9ZZZZ</name>
<dbReference type="GO" id="GO:0003899">
    <property type="term" value="F:DNA-directed RNA polymerase activity"/>
    <property type="evidence" value="ECO:0007669"/>
    <property type="project" value="InterPro"/>
</dbReference>
<protein>
    <recommendedName>
        <fullName evidence="1">RNA polymerase subunit H/Rpb5 C-terminal domain-containing protein</fullName>
    </recommendedName>
</protein>
<feature type="domain" description="RNA polymerase subunit H/Rpb5 C-terminal" evidence="1">
    <location>
        <begin position="185"/>
        <end position="221"/>
    </location>
</feature>
<accession>A0A6C0BFF5</accession>
<evidence type="ECO:0000313" key="2">
    <source>
        <dbReference type="EMBL" id="QHS90319.1"/>
    </source>
</evidence>
<evidence type="ECO:0000259" key="1">
    <source>
        <dbReference type="Pfam" id="PF01191"/>
    </source>
</evidence>
<dbReference type="EMBL" id="MN739132">
    <property type="protein sequence ID" value="QHS90319.1"/>
    <property type="molecule type" value="Genomic_DNA"/>
</dbReference>
<proteinExistence type="predicted"/>
<dbReference type="SUPFAM" id="SSF55287">
    <property type="entry name" value="RPB5-like RNA polymerase subunit"/>
    <property type="match status" value="1"/>
</dbReference>
<dbReference type="InterPro" id="IPR035913">
    <property type="entry name" value="RPB5-like_sf"/>
</dbReference>
<dbReference type="InterPro" id="IPR000783">
    <property type="entry name" value="RNA_pol_subH/Rpb5_C"/>
</dbReference>
<reference evidence="2" key="1">
    <citation type="journal article" date="2020" name="Nature">
        <title>Giant virus diversity and host interactions through global metagenomics.</title>
        <authorList>
            <person name="Schulz F."/>
            <person name="Roux S."/>
            <person name="Paez-Espino D."/>
            <person name="Jungbluth S."/>
            <person name="Walsh D.A."/>
            <person name="Denef V.J."/>
            <person name="McMahon K.D."/>
            <person name="Konstantinidis K.T."/>
            <person name="Eloe-Fadrosh E.A."/>
            <person name="Kyrpides N.C."/>
            <person name="Woyke T."/>
        </authorList>
    </citation>
    <scope>NUCLEOTIDE SEQUENCE</scope>
    <source>
        <strain evidence="2">GVMAG-M-3300010160-60</strain>
    </source>
</reference>